<dbReference type="Proteomes" id="UP001165960">
    <property type="component" value="Unassembled WGS sequence"/>
</dbReference>
<evidence type="ECO:0000313" key="1">
    <source>
        <dbReference type="EMBL" id="KAJ9061480.1"/>
    </source>
</evidence>
<reference evidence="1" key="1">
    <citation type="submission" date="2022-04" db="EMBL/GenBank/DDBJ databases">
        <title>Genome of the entomopathogenic fungus Entomophthora muscae.</title>
        <authorList>
            <person name="Elya C."/>
            <person name="Lovett B.R."/>
            <person name="Lee E."/>
            <person name="Macias A.M."/>
            <person name="Hajek A.E."/>
            <person name="De Bivort B.L."/>
            <person name="Kasson M.T."/>
            <person name="De Fine Licht H.H."/>
            <person name="Stajich J.E."/>
        </authorList>
    </citation>
    <scope>NUCLEOTIDE SEQUENCE</scope>
    <source>
        <strain evidence="1">Berkeley</strain>
    </source>
</reference>
<evidence type="ECO:0000313" key="2">
    <source>
        <dbReference type="Proteomes" id="UP001165960"/>
    </source>
</evidence>
<accession>A0ACC2SGM4</accession>
<name>A0ACC2SGM4_9FUNG</name>
<comment type="caution">
    <text evidence="1">The sequence shown here is derived from an EMBL/GenBank/DDBJ whole genome shotgun (WGS) entry which is preliminary data.</text>
</comment>
<gene>
    <name evidence="1" type="ORF">DSO57_1020332</name>
</gene>
<organism evidence="1 2">
    <name type="scientific">Entomophthora muscae</name>
    <dbReference type="NCBI Taxonomy" id="34485"/>
    <lineage>
        <taxon>Eukaryota</taxon>
        <taxon>Fungi</taxon>
        <taxon>Fungi incertae sedis</taxon>
        <taxon>Zoopagomycota</taxon>
        <taxon>Entomophthoromycotina</taxon>
        <taxon>Entomophthoromycetes</taxon>
        <taxon>Entomophthorales</taxon>
        <taxon>Entomophthoraceae</taxon>
        <taxon>Entomophthora</taxon>
    </lineage>
</organism>
<keyword evidence="2" id="KW-1185">Reference proteome</keyword>
<sequence>MYEFGSTEALNNRKMEFVEEGMKKEEIMQEFLHNFYLESQIIISLKAFSSIGVNSALLNTFKLNKNLSLALKSGICGAHNVSELIHHLFTFKDYFEVPKPSGQRAFQNNINKPSFTDNTNPSDNTSTQGTAGIAGTRAC</sequence>
<proteinExistence type="predicted"/>
<dbReference type="EMBL" id="QTSX02005065">
    <property type="protein sequence ID" value="KAJ9061480.1"/>
    <property type="molecule type" value="Genomic_DNA"/>
</dbReference>
<protein>
    <submittedName>
        <fullName evidence="1">Uncharacterized protein</fullName>
    </submittedName>
</protein>